<name>A0A8T0FCJ1_ARGBR</name>
<evidence type="ECO:0000256" key="1">
    <source>
        <dbReference type="SAM" id="MobiDB-lite"/>
    </source>
</evidence>
<gene>
    <name evidence="2" type="ORF">HNY73_009521</name>
</gene>
<sequence>MRRRSTEYQLRLPAPCPGTTQAGRNRILAVEDWCEDVEGQINRREPGRARRIRAGTRRGPDCKWECRMPDVAHGKRSPHI</sequence>
<proteinExistence type="predicted"/>
<organism evidence="2 3">
    <name type="scientific">Argiope bruennichi</name>
    <name type="common">Wasp spider</name>
    <name type="synonym">Aranea bruennichi</name>
    <dbReference type="NCBI Taxonomy" id="94029"/>
    <lineage>
        <taxon>Eukaryota</taxon>
        <taxon>Metazoa</taxon>
        <taxon>Ecdysozoa</taxon>
        <taxon>Arthropoda</taxon>
        <taxon>Chelicerata</taxon>
        <taxon>Arachnida</taxon>
        <taxon>Araneae</taxon>
        <taxon>Araneomorphae</taxon>
        <taxon>Entelegynae</taxon>
        <taxon>Araneoidea</taxon>
        <taxon>Araneidae</taxon>
        <taxon>Argiope</taxon>
    </lineage>
</organism>
<reference evidence="2" key="1">
    <citation type="journal article" date="2020" name="bioRxiv">
        <title>Chromosome-level reference genome of the European wasp spider Argiope bruennichi: a resource for studies on range expansion and evolutionary adaptation.</title>
        <authorList>
            <person name="Sheffer M.M."/>
            <person name="Hoppe A."/>
            <person name="Krehenwinkel H."/>
            <person name="Uhl G."/>
            <person name="Kuss A.W."/>
            <person name="Jensen L."/>
            <person name="Jensen C."/>
            <person name="Gillespie R.G."/>
            <person name="Hoff K.J."/>
            <person name="Prost S."/>
        </authorList>
    </citation>
    <scope>NUCLEOTIDE SEQUENCE</scope>
</reference>
<accession>A0A8T0FCJ1</accession>
<dbReference type="EMBL" id="JABXBU010000015">
    <property type="protein sequence ID" value="KAF8787978.1"/>
    <property type="molecule type" value="Genomic_DNA"/>
</dbReference>
<dbReference type="Proteomes" id="UP000807504">
    <property type="component" value="Unassembled WGS sequence"/>
</dbReference>
<keyword evidence="3" id="KW-1185">Reference proteome</keyword>
<comment type="caution">
    <text evidence="2">The sequence shown here is derived from an EMBL/GenBank/DDBJ whole genome shotgun (WGS) entry which is preliminary data.</text>
</comment>
<dbReference type="AlphaFoldDB" id="A0A8T0FCJ1"/>
<feature type="region of interest" description="Disordered" evidence="1">
    <location>
        <begin position="1"/>
        <end position="21"/>
    </location>
</feature>
<reference evidence="2" key="2">
    <citation type="submission" date="2020-06" db="EMBL/GenBank/DDBJ databases">
        <authorList>
            <person name="Sheffer M."/>
        </authorList>
    </citation>
    <scope>NUCLEOTIDE SEQUENCE</scope>
</reference>
<evidence type="ECO:0000313" key="3">
    <source>
        <dbReference type="Proteomes" id="UP000807504"/>
    </source>
</evidence>
<protein>
    <submittedName>
        <fullName evidence="2">Uncharacterized protein</fullName>
    </submittedName>
</protein>
<evidence type="ECO:0000313" key="2">
    <source>
        <dbReference type="EMBL" id="KAF8787978.1"/>
    </source>
</evidence>